<sequence length="143" mass="16590">MSIEELQKYGADLARKYERDLSAVEFCQELYVFKEQAPLLFGDIEKANGFYLLQQIYEHDLHDAFPNICIALRIYSTLPTTSASCERSFSKLKLIKNYLRSSMSQERLSSLAILAIENRIAHELNYDMAIDLFAEQKARRVKL</sequence>
<accession>A0A4C1U589</accession>
<dbReference type="Pfam" id="PF05699">
    <property type="entry name" value="Dimer_Tnp_hAT"/>
    <property type="match status" value="1"/>
</dbReference>
<name>A0A4C1U589_EUMVA</name>
<dbReference type="EMBL" id="BGZK01000129">
    <property type="protein sequence ID" value="GBP21525.1"/>
    <property type="molecule type" value="Genomic_DNA"/>
</dbReference>
<comment type="caution">
    <text evidence="2">The sequence shown here is derived from an EMBL/GenBank/DDBJ whole genome shotgun (WGS) entry which is preliminary data.</text>
</comment>
<dbReference type="STRING" id="151549.A0A4C1U589"/>
<evidence type="ECO:0000259" key="1">
    <source>
        <dbReference type="Pfam" id="PF05699"/>
    </source>
</evidence>
<dbReference type="InterPro" id="IPR012337">
    <property type="entry name" value="RNaseH-like_sf"/>
</dbReference>
<dbReference type="GO" id="GO:0046983">
    <property type="term" value="F:protein dimerization activity"/>
    <property type="evidence" value="ECO:0007669"/>
    <property type="project" value="InterPro"/>
</dbReference>
<evidence type="ECO:0000313" key="3">
    <source>
        <dbReference type="Proteomes" id="UP000299102"/>
    </source>
</evidence>
<gene>
    <name evidence="2" type="primary">ZMYM1</name>
    <name evidence="2" type="ORF">EVAR_12126_1</name>
</gene>
<dbReference type="PANTHER" id="PTHR45749:SF21">
    <property type="entry name" value="DUF4371 DOMAIN-CONTAINING PROTEIN"/>
    <property type="match status" value="1"/>
</dbReference>
<reference evidence="2 3" key="1">
    <citation type="journal article" date="2019" name="Commun. Biol.">
        <title>The bagworm genome reveals a unique fibroin gene that provides high tensile strength.</title>
        <authorList>
            <person name="Kono N."/>
            <person name="Nakamura H."/>
            <person name="Ohtoshi R."/>
            <person name="Tomita M."/>
            <person name="Numata K."/>
            <person name="Arakawa K."/>
        </authorList>
    </citation>
    <scope>NUCLEOTIDE SEQUENCE [LARGE SCALE GENOMIC DNA]</scope>
</reference>
<keyword evidence="3" id="KW-1185">Reference proteome</keyword>
<protein>
    <submittedName>
        <fullName evidence="2">Zinc finger MYM-type protein 1</fullName>
    </submittedName>
</protein>
<dbReference type="PANTHER" id="PTHR45749">
    <property type="match status" value="1"/>
</dbReference>
<dbReference type="AlphaFoldDB" id="A0A4C1U589"/>
<organism evidence="2 3">
    <name type="scientific">Eumeta variegata</name>
    <name type="common">Bagworm moth</name>
    <name type="synonym">Eumeta japonica</name>
    <dbReference type="NCBI Taxonomy" id="151549"/>
    <lineage>
        <taxon>Eukaryota</taxon>
        <taxon>Metazoa</taxon>
        <taxon>Ecdysozoa</taxon>
        <taxon>Arthropoda</taxon>
        <taxon>Hexapoda</taxon>
        <taxon>Insecta</taxon>
        <taxon>Pterygota</taxon>
        <taxon>Neoptera</taxon>
        <taxon>Endopterygota</taxon>
        <taxon>Lepidoptera</taxon>
        <taxon>Glossata</taxon>
        <taxon>Ditrysia</taxon>
        <taxon>Tineoidea</taxon>
        <taxon>Psychidae</taxon>
        <taxon>Oiketicinae</taxon>
        <taxon>Eumeta</taxon>
    </lineage>
</organism>
<evidence type="ECO:0000313" key="2">
    <source>
        <dbReference type="EMBL" id="GBP21525.1"/>
    </source>
</evidence>
<proteinExistence type="predicted"/>
<dbReference type="OrthoDB" id="10063284at2759"/>
<dbReference type="InterPro" id="IPR008906">
    <property type="entry name" value="HATC_C_dom"/>
</dbReference>
<dbReference type="Proteomes" id="UP000299102">
    <property type="component" value="Unassembled WGS sequence"/>
</dbReference>
<feature type="domain" description="HAT C-terminal dimerisation" evidence="1">
    <location>
        <begin position="58"/>
        <end position="118"/>
    </location>
</feature>
<dbReference type="SUPFAM" id="SSF53098">
    <property type="entry name" value="Ribonuclease H-like"/>
    <property type="match status" value="1"/>
</dbReference>